<dbReference type="RefSeq" id="WP_006334006.1">
    <property type="nucleotide sequence ID" value="NZ_BAHC01000118.1"/>
</dbReference>
<organism evidence="3 4">
    <name type="scientific">Gordonia rhizosphera NBRC 16068</name>
    <dbReference type="NCBI Taxonomy" id="1108045"/>
    <lineage>
        <taxon>Bacteria</taxon>
        <taxon>Bacillati</taxon>
        <taxon>Actinomycetota</taxon>
        <taxon>Actinomycetes</taxon>
        <taxon>Mycobacteriales</taxon>
        <taxon>Gordoniaceae</taxon>
        <taxon>Gordonia</taxon>
    </lineage>
</organism>
<dbReference type="InterPro" id="IPR029058">
    <property type="entry name" value="AB_hydrolase_fold"/>
</dbReference>
<sequence>MKRLVVCCDGTWKTAKDPHISNIEKIARAIRTGADGETVQVVHYFNGVGTGATWFDRVIGGAFGSGLNMNLIDAYRFLVLNYEPGDEIFVFGFSRGAYTARSLVGMIGKVGLLTAEALARSGDINLLDEALKHYRDRSRGTNQQDRPVHGAQIPDLRPFTHGANSPESLPRIRFIGVFDTVGALGVPGISRHKYEFLDVKLSNSVDVARQALAIDEQRLTFDPCVWTRDTNTRTDLKQVWFEGVHSDIGGGLARPEPSELSLAWMVREATNAGLDFDFERFPPLTDAGVSPLDKRYATNDSMKWGYRVINLVKLGVRSVGIGKRVANRHKGQSRLLEILDDSASPLYIADYAYLRWRDLPTRENQAHNIGWWDDLIGGDGLANRVVTIPPLAPAQSP</sequence>
<dbReference type="Pfam" id="PF09994">
    <property type="entry name" value="T6SS_Tle1-like_cat"/>
    <property type="match status" value="1"/>
</dbReference>
<feature type="domain" description="T6SS Phospholipase effector Tle1-like catalytic" evidence="2">
    <location>
        <begin position="2"/>
        <end position="268"/>
    </location>
</feature>
<dbReference type="eggNOG" id="COG3673">
    <property type="taxonomic scope" value="Bacteria"/>
</dbReference>
<dbReference type="SUPFAM" id="SSF53474">
    <property type="entry name" value="alpha/beta-Hydrolases"/>
    <property type="match status" value="1"/>
</dbReference>
<dbReference type="PANTHER" id="PTHR33840:SF1">
    <property type="entry name" value="TLE1 PHOSPHOLIPASE DOMAIN-CONTAINING PROTEIN"/>
    <property type="match status" value="1"/>
</dbReference>
<dbReference type="EMBL" id="BAHC01000118">
    <property type="protein sequence ID" value="GAB90873.1"/>
    <property type="molecule type" value="Genomic_DNA"/>
</dbReference>
<dbReference type="STRING" id="1108045.GORHZ_118_00900"/>
<evidence type="ECO:0000259" key="2">
    <source>
        <dbReference type="Pfam" id="PF09994"/>
    </source>
</evidence>
<gene>
    <name evidence="3" type="ORF">GORHZ_118_00900</name>
</gene>
<proteinExistence type="predicted"/>
<comment type="caution">
    <text evidence="3">The sequence shown here is derived from an EMBL/GenBank/DDBJ whole genome shotgun (WGS) entry which is preliminary data.</text>
</comment>
<dbReference type="PANTHER" id="PTHR33840">
    <property type="match status" value="1"/>
</dbReference>
<evidence type="ECO:0000256" key="1">
    <source>
        <dbReference type="SAM" id="MobiDB-lite"/>
    </source>
</evidence>
<dbReference type="Proteomes" id="UP000008363">
    <property type="component" value="Unassembled WGS sequence"/>
</dbReference>
<name>K6V449_9ACTN</name>
<keyword evidence="4" id="KW-1185">Reference proteome</keyword>
<dbReference type="AlphaFoldDB" id="K6V449"/>
<feature type="region of interest" description="Disordered" evidence="1">
    <location>
        <begin position="137"/>
        <end position="161"/>
    </location>
</feature>
<accession>K6V449</accession>
<dbReference type="OrthoDB" id="4378831at2"/>
<protein>
    <recommendedName>
        <fullName evidence="2">T6SS Phospholipase effector Tle1-like catalytic domain-containing protein</fullName>
    </recommendedName>
</protein>
<evidence type="ECO:0000313" key="3">
    <source>
        <dbReference type="EMBL" id="GAB90873.1"/>
    </source>
</evidence>
<evidence type="ECO:0000313" key="4">
    <source>
        <dbReference type="Proteomes" id="UP000008363"/>
    </source>
</evidence>
<reference evidence="3 4" key="1">
    <citation type="submission" date="2012-08" db="EMBL/GenBank/DDBJ databases">
        <title>Whole genome shotgun sequence of Gordonia rhizosphera NBRC 16068.</title>
        <authorList>
            <person name="Takarada H."/>
            <person name="Isaki S."/>
            <person name="Hosoyama A."/>
            <person name="Tsuchikane K."/>
            <person name="Katsumata H."/>
            <person name="Baba S."/>
            <person name="Ohji S."/>
            <person name="Yamazaki S."/>
            <person name="Fujita N."/>
        </authorList>
    </citation>
    <scope>NUCLEOTIDE SEQUENCE [LARGE SCALE GENOMIC DNA]</scope>
    <source>
        <strain evidence="3 4">NBRC 16068</strain>
    </source>
</reference>
<dbReference type="InterPro" id="IPR018712">
    <property type="entry name" value="Tle1-like_cat"/>
</dbReference>